<dbReference type="GO" id="GO:0046872">
    <property type="term" value="F:metal ion binding"/>
    <property type="evidence" value="ECO:0007669"/>
    <property type="project" value="UniProtKB-KW"/>
</dbReference>
<evidence type="ECO:0000256" key="4">
    <source>
        <dbReference type="ARBA" id="ARBA00023008"/>
    </source>
</evidence>
<dbReference type="CDD" id="cd00371">
    <property type="entry name" value="HMA"/>
    <property type="match status" value="1"/>
</dbReference>
<keyword evidence="4" id="KW-0186">Copper</keyword>
<evidence type="ECO:0000313" key="9">
    <source>
        <dbReference type="EMBL" id="KYQ96798.1"/>
    </source>
</evidence>
<dbReference type="Proteomes" id="UP000076078">
    <property type="component" value="Unassembled WGS sequence"/>
</dbReference>
<keyword evidence="1" id="KW-0813">Transport</keyword>
<dbReference type="GO" id="GO:0006825">
    <property type="term" value="P:copper ion transport"/>
    <property type="evidence" value="ECO:0007669"/>
    <property type="project" value="UniProtKB-KW"/>
</dbReference>
<dbReference type="InterPro" id="IPR017969">
    <property type="entry name" value="Heavy-metal-associated_CS"/>
</dbReference>
<keyword evidence="5" id="KW-0406">Ion transport</keyword>
<dbReference type="GO" id="GO:0016531">
    <property type="term" value="F:copper chaperone activity"/>
    <property type="evidence" value="ECO:0007669"/>
    <property type="project" value="TreeGrafter"/>
</dbReference>
<comment type="similarity">
    <text evidence="7">Belongs to the ATX1 family.</text>
</comment>
<keyword evidence="2" id="KW-0479">Metal-binding</keyword>
<dbReference type="STRING" id="361077.A0A151ZS86"/>
<dbReference type="InterPro" id="IPR051881">
    <property type="entry name" value="Copper_transport_ATOX1-like"/>
</dbReference>
<evidence type="ECO:0000256" key="6">
    <source>
        <dbReference type="ARBA" id="ARBA00023186"/>
    </source>
</evidence>
<name>A0A151ZS86_TIELA</name>
<keyword evidence="3" id="KW-0187">Copper transport</keyword>
<organism evidence="9 10">
    <name type="scientific">Tieghemostelium lacteum</name>
    <name type="common">Slime mold</name>
    <name type="synonym">Dictyostelium lacteum</name>
    <dbReference type="NCBI Taxonomy" id="361077"/>
    <lineage>
        <taxon>Eukaryota</taxon>
        <taxon>Amoebozoa</taxon>
        <taxon>Evosea</taxon>
        <taxon>Eumycetozoa</taxon>
        <taxon>Dictyostelia</taxon>
        <taxon>Dictyosteliales</taxon>
        <taxon>Raperosteliaceae</taxon>
        <taxon>Tieghemostelium</taxon>
    </lineage>
</organism>
<evidence type="ECO:0000259" key="8">
    <source>
        <dbReference type="PROSITE" id="PS50846"/>
    </source>
</evidence>
<dbReference type="OrthoDB" id="689350at2759"/>
<dbReference type="Pfam" id="PF00403">
    <property type="entry name" value="HMA"/>
    <property type="match status" value="1"/>
</dbReference>
<gene>
    <name evidence="9" type="ORF">DLAC_04099</name>
</gene>
<proteinExistence type="inferred from homology"/>
<evidence type="ECO:0000256" key="5">
    <source>
        <dbReference type="ARBA" id="ARBA00023065"/>
    </source>
</evidence>
<dbReference type="InterPro" id="IPR006121">
    <property type="entry name" value="HMA_dom"/>
</dbReference>
<dbReference type="FunFam" id="3.30.70.100:FF:000008">
    <property type="entry name" value="Copper transport protein ATOX1"/>
    <property type="match status" value="1"/>
</dbReference>
<evidence type="ECO:0000256" key="2">
    <source>
        <dbReference type="ARBA" id="ARBA00022723"/>
    </source>
</evidence>
<feature type="domain" description="HMA" evidence="8">
    <location>
        <begin position="1"/>
        <end position="65"/>
    </location>
</feature>
<comment type="caution">
    <text evidence="9">The sequence shown here is derived from an EMBL/GenBank/DDBJ whole genome shotgun (WGS) entry which is preliminary data.</text>
</comment>
<protein>
    <submittedName>
        <fullName evidence="9">Copper transport protein</fullName>
    </submittedName>
</protein>
<dbReference type="FunCoup" id="A0A151ZS86">
    <property type="interactions" value="242"/>
</dbReference>
<evidence type="ECO:0000256" key="1">
    <source>
        <dbReference type="ARBA" id="ARBA00022448"/>
    </source>
</evidence>
<keyword evidence="10" id="KW-1185">Reference proteome</keyword>
<evidence type="ECO:0000256" key="3">
    <source>
        <dbReference type="ARBA" id="ARBA00022796"/>
    </source>
</evidence>
<dbReference type="PANTHER" id="PTHR46365">
    <property type="entry name" value="COPPER TRANSPORT PROTEIN ATOX1"/>
    <property type="match status" value="1"/>
</dbReference>
<dbReference type="InParanoid" id="A0A151ZS86"/>
<reference evidence="9 10" key="1">
    <citation type="submission" date="2015-12" db="EMBL/GenBank/DDBJ databases">
        <title>Dictyostelia acquired genes for synthesis and detection of signals that induce cell-type specialization by lateral gene transfer from prokaryotes.</title>
        <authorList>
            <person name="Gloeckner G."/>
            <person name="Schaap P."/>
        </authorList>
    </citation>
    <scope>NUCLEOTIDE SEQUENCE [LARGE SCALE GENOMIC DNA]</scope>
    <source>
        <strain evidence="9 10">TK</strain>
    </source>
</reference>
<dbReference type="InterPro" id="IPR036163">
    <property type="entry name" value="HMA_dom_sf"/>
</dbReference>
<sequence length="68" mass="7141">MTNYTFNVEMTCGGCSKAVNAVLSKLEGVSNINIDLEGKKVSCDSATLSAEDILKNIQKTGKKSSIAA</sequence>
<dbReference type="PROSITE" id="PS01047">
    <property type="entry name" value="HMA_1"/>
    <property type="match status" value="1"/>
</dbReference>
<keyword evidence="6" id="KW-0143">Chaperone</keyword>
<dbReference type="SUPFAM" id="SSF55008">
    <property type="entry name" value="HMA, heavy metal-associated domain"/>
    <property type="match status" value="1"/>
</dbReference>
<dbReference type="PANTHER" id="PTHR46365:SF1">
    <property type="entry name" value="COPPER TRANSPORT PROTEIN ATOX1"/>
    <property type="match status" value="1"/>
</dbReference>
<dbReference type="AlphaFoldDB" id="A0A151ZS86"/>
<evidence type="ECO:0000313" key="10">
    <source>
        <dbReference type="Proteomes" id="UP000076078"/>
    </source>
</evidence>
<dbReference type="Gene3D" id="3.30.70.100">
    <property type="match status" value="1"/>
</dbReference>
<dbReference type="GO" id="GO:0005829">
    <property type="term" value="C:cytosol"/>
    <property type="evidence" value="ECO:0007669"/>
    <property type="project" value="TreeGrafter"/>
</dbReference>
<dbReference type="EMBL" id="LODT01000021">
    <property type="protein sequence ID" value="KYQ96798.1"/>
    <property type="molecule type" value="Genomic_DNA"/>
</dbReference>
<evidence type="ECO:0000256" key="7">
    <source>
        <dbReference type="ARBA" id="ARBA00038171"/>
    </source>
</evidence>
<dbReference type="PROSITE" id="PS50846">
    <property type="entry name" value="HMA_2"/>
    <property type="match status" value="1"/>
</dbReference>
<dbReference type="OMA" id="MTHTYKF"/>
<accession>A0A151ZS86</accession>